<sequence>MNNVFANFDNQKVKKKELIVILNRDDMNIRRWRRKARRYKNVHIYRVAEEHNIGKCLNYGVGKANFDIIAKFDDDNYYGPGYLREALDAFKNKPKASVVGKYSAYVYFEETEALMIYRGGGENRYKRRVKGGTFVFRRSVWNKIKFNEQLRQNSDVDFLNRCRANKFKIYSVSKYNYVCIRRADTNSHTQKLSTQDYMAKCKLVAYTKDVLPIITKKLSR</sequence>
<keyword evidence="2" id="KW-0328">Glycosyltransferase</keyword>
<gene>
    <name evidence="2" type="ORF">L1F29_24750</name>
</gene>
<protein>
    <submittedName>
        <fullName evidence="2">Glycosyltransferase</fullName>
        <ecNumber evidence="2">2.4.-.-</ecNumber>
    </submittedName>
</protein>
<dbReference type="SUPFAM" id="SSF53448">
    <property type="entry name" value="Nucleotide-diphospho-sugar transferases"/>
    <property type="match status" value="1"/>
</dbReference>
<keyword evidence="2" id="KW-0808">Transferase</keyword>
<dbReference type="Gene3D" id="3.90.550.10">
    <property type="entry name" value="Spore Coat Polysaccharide Biosynthesis Protein SpsA, Chain A"/>
    <property type="match status" value="1"/>
</dbReference>
<accession>A0ABY5S706</accession>
<dbReference type="PANTHER" id="PTHR43685:SF2">
    <property type="entry name" value="GLYCOSYLTRANSFERASE 2-LIKE DOMAIN-CONTAINING PROTEIN"/>
    <property type="match status" value="1"/>
</dbReference>
<evidence type="ECO:0000313" key="2">
    <source>
        <dbReference type="EMBL" id="UVI28632.1"/>
    </source>
</evidence>
<name>A0ABY5S706_9BACL</name>
<keyword evidence="3" id="KW-1185">Reference proteome</keyword>
<proteinExistence type="predicted"/>
<evidence type="ECO:0000259" key="1">
    <source>
        <dbReference type="Pfam" id="PF00535"/>
    </source>
</evidence>
<dbReference type="PANTHER" id="PTHR43685">
    <property type="entry name" value="GLYCOSYLTRANSFERASE"/>
    <property type="match status" value="1"/>
</dbReference>
<dbReference type="EMBL" id="CP091430">
    <property type="protein sequence ID" value="UVI28632.1"/>
    <property type="molecule type" value="Genomic_DNA"/>
</dbReference>
<dbReference type="InterPro" id="IPR001173">
    <property type="entry name" value="Glyco_trans_2-like"/>
</dbReference>
<dbReference type="EC" id="2.4.-.-" evidence="2"/>
<reference evidence="2" key="1">
    <citation type="submission" date="2022-01" db="EMBL/GenBank/DDBJ databases">
        <title>Paenibacillus spongiae sp. nov., isolated from marine sponge.</title>
        <authorList>
            <person name="Li Z."/>
            <person name="Zhang M."/>
        </authorList>
    </citation>
    <scope>NUCLEOTIDE SEQUENCE</scope>
    <source>
        <strain evidence="2">PHS-Z3</strain>
    </source>
</reference>
<organism evidence="2 3">
    <name type="scientific">Paenibacillus spongiae</name>
    <dbReference type="NCBI Taxonomy" id="2909671"/>
    <lineage>
        <taxon>Bacteria</taxon>
        <taxon>Bacillati</taxon>
        <taxon>Bacillota</taxon>
        <taxon>Bacilli</taxon>
        <taxon>Bacillales</taxon>
        <taxon>Paenibacillaceae</taxon>
        <taxon>Paenibacillus</taxon>
    </lineage>
</organism>
<dbReference type="InterPro" id="IPR029044">
    <property type="entry name" value="Nucleotide-diphossugar_trans"/>
</dbReference>
<dbReference type="RefSeq" id="WP_258384720.1">
    <property type="nucleotide sequence ID" value="NZ_CP091430.1"/>
</dbReference>
<dbReference type="GO" id="GO:0016757">
    <property type="term" value="F:glycosyltransferase activity"/>
    <property type="evidence" value="ECO:0007669"/>
    <property type="project" value="UniProtKB-KW"/>
</dbReference>
<dbReference type="Pfam" id="PF00535">
    <property type="entry name" value="Glycos_transf_2"/>
    <property type="match status" value="1"/>
</dbReference>
<dbReference type="Proteomes" id="UP001057877">
    <property type="component" value="Chromosome"/>
</dbReference>
<feature type="domain" description="Glycosyltransferase 2-like" evidence="1">
    <location>
        <begin position="10"/>
        <end position="115"/>
    </location>
</feature>
<evidence type="ECO:0000313" key="3">
    <source>
        <dbReference type="Proteomes" id="UP001057877"/>
    </source>
</evidence>
<dbReference type="InterPro" id="IPR050834">
    <property type="entry name" value="Glycosyltransf_2"/>
</dbReference>